<proteinExistence type="predicted"/>
<dbReference type="EMBL" id="PEYC01000045">
    <property type="protein sequence ID" value="PIS39976.1"/>
    <property type="molecule type" value="Genomic_DNA"/>
</dbReference>
<accession>A0A2H0YNH2</accession>
<evidence type="ECO:0000313" key="2">
    <source>
        <dbReference type="Proteomes" id="UP000231472"/>
    </source>
</evidence>
<evidence type="ECO:0000313" key="1">
    <source>
        <dbReference type="EMBL" id="PIS39976.1"/>
    </source>
</evidence>
<dbReference type="InterPro" id="IPR009057">
    <property type="entry name" value="Homeodomain-like_sf"/>
</dbReference>
<reference evidence="2" key="1">
    <citation type="submission" date="2017-09" db="EMBL/GenBank/DDBJ databases">
        <title>Depth-based differentiation of microbial function through sediment-hosted aquifers and enrichment of novel symbionts in the deep terrestrial subsurface.</title>
        <authorList>
            <person name="Probst A.J."/>
            <person name="Ladd B."/>
            <person name="Jarett J.K."/>
            <person name="Geller-Mcgrath D.E."/>
            <person name="Sieber C.M.K."/>
            <person name="Emerson J.B."/>
            <person name="Anantharaman K."/>
            <person name="Thomas B.C."/>
            <person name="Malmstrom R."/>
            <person name="Stieglmeier M."/>
            <person name="Klingl A."/>
            <person name="Woyke T."/>
            <person name="Ryan C.M."/>
            <person name="Banfield J.F."/>
        </authorList>
    </citation>
    <scope>NUCLEOTIDE SEQUENCE [LARGE SCALE GENOMIC DNA]</scope>
</reference>
<protein>
    <recommendedName>
        <fullName evidence="3">Antitoxin</fullName>
    </recommendedName>
</protein>
<dbReference type="SUPFAM" id="SSF46689">
    <property type="entry name" value="Homeodomain-like"/>
    <property type="match status" value="1"/>
</dbReference>
<dbReference type="InterPro" id="IPR007367">
    <property type="entry name" value="DUF433"/>
</dbReference>
<evidence type="ECO:0008006" key="3">
    <source>
        <dbReference type="Google" id="ProtNLM"/>
    </source>
</evidence>
<dbReference type="PANTHER" id="PTHR34849">
    <property type="entry name" value="SSL5025 PROTEIN"/>
    <property type="match status" value="1"/>
</dbReference>
<dbReference type="PANTHER" id="PTHR34849:SF3">
    <property type="entry name" value="SSR2962 PROTEIN"/>
    <property type="match status" value="1"/>
</dbReference>
<dbReference type="Gene3D" id="1.10.10.10">
    <property type="entry name" value="Winged helix-like DNA-binding domain superfamily/Winged helix DNA-binding domain"/>
    <property type="match status" value="1"/>
</dbReference>
<comment type="caution">
    <text evidence="1">The sequence shown here is derived from an EMBL/GenBank/DDBJ whole genome shotgun (WGS) entry which is preliminary data.</text>
</comment>
<organism evidence="1 2">
    <name type="scientific">Candidatus Nealsonbacteria bacterium CG08_land_8_20_14_0_20_36_22</name>
    <dbReference type="NCBI Taxonomy" id="1974704"/>
    <lineage>
        <taxon>Bacteria</taxon>
        <taxon>Candidatus Nealsoniibacteriota</taxon>
    </lineage>
</organism>
<gene>
    <name evidence="1" type="ORF">COT32_02255</name>
</gene>
<dbReference type="Proteomes" id="UP000231472">
    <property type="component" value="Unassembled WGS sequence"/>
</dbReference>
<dbReference type="AlphaFoldDB" id="A0A2H0YNH2"/>
<dbReference type="Pfam" id="PF04255">
    <property type="entry name" value="DUF433"/>
    <property type="match status" value="1"/>
</dbReference>
<dbReference type="InterPro" id="IPR036388">
    <property type="entry name" value="WH-like_DNA-bd_sf"/>
</dbReference>
<sequence>MKEIAPKIVVNPKVRFGKPVIKGTRITVEEVLGFVTGGMDYEEIEKEYGIKKEDVVAAINYAASFLKGEVIKLPKLVKV</sequence>
<name>A0A2H0YNH2_9BACT</name>